<evidence type="ECO:0000313" key="1">
    <source>
        <dbReference type="EMBL" id="CAB4176701.1"/>
    </source>
</evidence>
<proteinExistence type="predicted"/>
<evidence type="ECO:0000313" key="2">
    <source>
        <dbReference type="EMBL" id="CAB4210958.1"/>
    </source>
</evidence>
<reference evidence="3" key="1">
    <citation type="submission" date="2020-05" db="EMBL/GenBank/DDBJ databases">
        <authorList>
            <person name="Chiriac C."/>
            <person name="Salcher M."/>
            <person name="Ghai R."/>
            <person name="Kavagutti S V."/>
        </authorList>
    </citation>
    <scope>NUCLEOTIDE SEQUENCE</scope>
</reference>
<protein>
    <submittedName>
        <fullName evidence="3">Calcineurin-like phosphoesterase domain, ApaH type</fullName>
    </submittedName>
</protein>
<dbReference type="EMBL" id="LR797536">
    <property type="protein sequence ID" value="CAB4223382.1"/>
    <property type="molecule type" value="Genomic_DNA"/>
</dbReference>
<dbReference type="SUPFAM" id="SSF56300">
    <property type="entry name" value="Metallo-dependent phosphatases"/>
    <property type="match status" value="1"/>
</dbReference>
<sequence length="315" mass="35516">MTNKSCEDEDFINLIATIGPSQTARRIGITERSTYTRIKNIEAKLGQKLPRPNKPVSPKETVPGRLEIEVTDGMVVIGSDAHYWPGVISTAHKALVKFCELNRHKIKAVVMNGDVFDGSSISRFAPIGWESRPTVQQEIETCQARLWEIQQAAPDAERYWPLGNHDARLESRIAQQAPEFAMVKGVHLKDHFEAWKGCWSLWINDEVVIKHRFKGGVHATHNNTVTSGKSMVTGHLHSQKVTPITDYNGDRWGVDCGTMAEIFGPQFTGYMEDSPRNWRSGFAVLTFVDGELLQPELVRVIRPGVVDFRGRRWDV</sequence>
<accession>A0A6J5T6M2</accession>
<name>A0A6J5T6M2_9CAUD</name>
<organism evidence="3">
    <name type="scientific">uncultured Caudovirales phage</name>
    <dbReference type="NCBI Taxonomy" id="2100421"/>
    <lineage>
        <taxon>Viruses</taxon>
        <taxon>Duplodnaviria</taxon>
        <taxon>Heunggongvirae</taxon>
        <taxon>Uroviricota</taxon>
        <taxon>Caudoviricetes</taxon>
        <taxon>Peduoviridae</taxon>
        <taxon>Maltschvirus</taxon>
        <taxon>Maltschvirus maltsch</taxon>
    </lineage>
</organism>
<dbReference type="EMBL" id="LR797367">
    <property type="protein sequence ID" value="CAB4210958.1"/>
    <property type="molecule type" value="Genomic_DNA"/>
</dbReference>
<dbReference type="EMBL" id="LR796943">
    <property type="protein sequence ID" value="CAB4176701.1"/>
    <property type="molecule type" value="Genomic_DNA"/>
</dbReference>
<dbReference type="InterPro" id="IPR029052">
    <property type="entry name" value="Metallo-depent_PP-like"/>
</dbReference>
<gene>
    <name evidence="2" type="ORF">UFOVP1425_56</name>
    <name evidence="3" type="ORF">UFOVP1672_34</name>
    <name evidence="1" type="ORF">UFOVP988_56</name>
</gene>
<evidence type="ECO:0000313" key="3">
    <source>
        <dbReference type="EMBL" id="CAB4223382.1"/>
    </source>
</evidence>